<dbReference type="Pfam" id="PF13385">
    <property type="entry name" value="Laminin_G_3"/>
    <property type="match status" value="2"/>
</dbReference>
<feature type="domain" description="Dystroglycan-type cadherin-like" evidence="2">
    <location>
        <begin position="953"/>
        <end position="1047"/>
    </location>
</feature>
<dbReference type="GO" id="GO:0016020">
    <property type="term" value="C:membrane"/>
    <property type="evidence" value="ECO:0007669"/>
    <property type="project" value="InterPro"/>
</dbReference>
<dbReference type="Pfam" id="PF11790">
    <property type="entry name" value="Glyco_hydro_cc"/>
    <property type="match status" value="1"/>
</dbReference>
<accession>A0A518AJ57</accession>
<dbReference type="InterPro" id="IPR017853">
    <property type="entry name" value="GH"/>
</dbReference>
<dbReference type="SMART" id="SM00736">
    <property type="entry name" value="CADG"/>
    <property type="match status" value="1"/>
</dbReference>
<dbReference type="GO" id="GO:0016787">
    <property type="term" value="F:hydrolase activity"/>
    <property type="evidence" value="ECO:0007669"/>
    <property type="project" value="UniProtKB-KW"/>
</dbReference>
<dbReference type="InterPro" id="IPR053183">
    <property type="entry name" value="ASL1"/>
</dbReference>
<keyword evidence="3" id="KW-0378">Hydrolase</keyword>
<dbReference type="Proteomes" id="UP000315750">
    <property type="component" value="Chromosome"/>
</dbReference>
<keyword evidence="4" id="KW-1185">Reference proteome</keyword>
<evidence type="ECO:0000313" key="4">
    <source>
        <dbReference type="Proteomes" id="UP000315750"/>
    </source>
</evidence>
<dbReference type="PANTHER" id="PTHR34154">
    <property type="entry name" value="ALKALI-SENSITIVE LINKAGE PROTEIN 1"/>
    <property type="match status" value="1"/>
</dbReference>
<reference evidence="3 4" key="1">
    <citation type="submission" date="2019-02" db="EMBL/GenBank/DDBJ databases">
        <title>Deep-cultivation of Planctomycetes and their phenomic and genomic characterization uncovers novel biology.</title>
        <authorList>
            <person name="Wiegand S."/>
            <person name="Jogler M."/>
            <person name="Boedeker C."/>
            <person name="Pinto D."/>
            <person name="Vollmers J."/>
            <person name="Rivas-Marin E."/>
            <person name="Kohn T."/>
            <person name="Peeters S.H."/>
            <person name="Heuer A."/>
            <person name="Rast P."/>
            <person name="Oberbeckmann S."/>
            <person name="Bunk B."/>
            <person name="Jeske O."/>
            <person name="Meyerdierks A."/>
            <person name="Storesund J.E."/>
            <person name="Kallscheuer N."/>
            <person name="Luecker S."/>
            <person name="Lage O.M."/>
            <person name="Pohl T."/>
            <person name="Merkel B.J."/>
            <person name="Hornburger P."/>
            <person name="Mueller R.-W."/>
            <person name="Bruemmer F."/>
            <person name="Labrenz M."/>
            <person name="Spormann A.M."/>
            <person name="Op den Camp H."/>
            <person name="Overmann J."/>
            <person name="Amann R."/>
            <person name="Jetten M.S.M."/>
            <person name="Mascher T."/>
            <person name="Medema M.H."/>
            <person name="Devos D.P."/>
            <person name="Kaster A.-K."/>
            <person name="Ovreas L."/>
            <person name="Rohde M."/>
            <person name="Galperin M.Y."/>
            <person name="Jogler C."/>
        </authorList>
    </citation>
    <scope>NUCLEOTIDE SEQUENCE [LARGE SCALE GENOMIC DNA]</scope>
    <source>
        <strain evidence="3 4">Pan181</strain>
    </source>
</reference>
<dbReference type="GO" id="GO:0005509">
    <property type="term" value="F:calcium ion binding"/>
    <property type="evidence" value="ECO:0007669"/>
    <property type="project" value="InterPro"/>
</dbReference>
<evidence type="ECO:0000259" key="2">
    <source>
        <dbReference type="SMART" id="SM00736"/>
    </source>
</evidence>
<dbReference type="InterPro" id="IPR015919">
    <property type="entry name" value="Cadherin-like_sf"/>
</dbReference>
<dbReference type="InterPro" id="IPR013783">
    <property type="entry name" value="Ig-like_fold"/>
</dbReference>
<sequence>MSVSNFSSWLRTRRSSRGQQRTRMLGFEPLENRNLLSLTNLYTFNDGTASDSVGGADGTLRNGASVVDGQLYLQNTGVTSGQSTTVEYVQLPAELLTTADATIEVWYTAFDSSNWSRVFDFGNQSGSNGDSYLFFTPQSGSGDSRAVFHASGDSERVASTGTTDDGTQHMAAVVMDTSNGSSSFLLYIDGHLVSSNSLGRDGTANSINDTLNYLGRSLFNSDPGYTGLINEVRIYDHAVSSTDIATHAAEGPAELVLAGDYDDNGVVDLDDYEVWKQDYGSTENLAADGNQDGVVNLADYTIWRDNLGRVAEQPADQVLDGSSLSITRLSNTIIELTGESELIITADTDAIVNSEIRLNSPDAWLFFPNLKPSEVSAQYLRYVRVNGQAAFRGPVARVVQYELGSVVIPQGRDFDPIEAYTLPQFAGEATTLDLYTYYNTAELLGDLQGDLSSFRLKRGYMVTIATESNGSGISQVYVAQDHDLDISLLPTQLDNQAQFIRVLPWRWVSKKGSSDIAPETLNASWHYNWNNSLESTLDWEYVPIRQQRWWPGYPTNKTNVTSLLGFNEPNNPVEDAYTSLGNGSVDTAIAVWPELLATGLRVGSPAVTDGGKAWLYEFMDKAIAADLRVDYIAIHNYQCGLSATSLHNWLKDVYDRYHLPIWLTEFNNGANWTSCADPTYEQNATVIGSFIDMLDNTPWIERYSIYSRVEAVREMTYSDGSLTPAGQVYYDNESPIGYLQQYVAPGNTAERSIAQYSFDGDTLDSSGYGYNGYVHGVPNYVVDAEQGEVIDLDGTSNYIQLSDDVANGDEFSFAGWVNWQGGGNWQRIFDFGNDTSSYLFLTPSNGSSLRFAIKNGGGEQIVQTSALQVGEWTHVAVTLGNGSAKLYVDGELVATNNSVTISPSDFAPTNNYIGDSQYTSDPLFNGQLNDLLFTDYVLSPTQIAGLMTNTTPDVASTIVDLGTATRGLPYNWSIAGQATDDDLGDSVTYAKANGPAWLTIAEDGGLSGVPTTDNEGLNEFVVSVTDSRGAMSTFVMTLNVQAVPRIILASFTANDSATSDSSTADTTSATTSATASVESPAAMVDDPLAASSSSNTSRSTSHRSAELAFDELAADASSSEIAESNDWFSSSSLERAFATR</sequence>
<dbReference type="EMBL" id="CP036278">
    <property type="protein sequence ID" value="QDU54762.1"/>
    <property type="molecule type" value="Genomic_DNA"/>
</dbReference>
<dbReference type="SUPFAM" id="SSF63446">
    <property type="entry name" value="Type I dockerin domain"/>
    <property type="match status" value="1"/>
</dbReference>
<evidence type="ECO:0000256" key="1">
    <source>
        <dbReference type="SAM" id="MobiDB-lite"/>
    </source>
</evidence>
<feature type="region of interest" description="Disordered" evidence="1">
    <location>
        <begin position="1056"/>
        <end position="1082"/>
    </location>
</feature>
<gene>
    <name evidence="3" type="ORF">Pan181_09450</name>
</gene>
<dbReference type="InterPro" id="IPR036439">
    <property type="entry name" value="Dockerin_dom_sf"/>
</dbReference>
<dbReference type="PANTHER" id="PTHR34154:SF3">
    <property type="entry name" value="ALKALI-SENSITIVE LINKAGE PROTEIN 1"/>
    <property type="match status" value="1"/>
</dbReference>
<protein>
    <submittedName>
        <fullName evidence="3">Glycosyl hydrolase catalytic core</fullName>
    </submittedName>
</protein>
<proteinExistence type="predicted"/>
<evidence type="ECO:0000313" key="3">
    <source>
        <dbReference type="EMBL" id="QDU54762.1"/>
    </source>
</evidence>
<dbReference type="AlphaFoldDB" id="A0A518AJ57"/>
<dbReference type="SUPFAM" id="SSF49899">
    <property type="entry name" value="Concanavalin A-like lectins/glucanases"/>
    <property type="match status" value="2"/>
</dbReference>
<dbReference type="InterPro" id="IPR006644">
    <property type="entry name" value="Cadg"/>
</dbReference>
<organism evidence="3 4">
    <name type="scientific">Aeoliella mucimassa</name>
    <dbReference type="NCBI Taxonomy" id="2527972"/>
    <lineage>
        <taxon>Bacteria</taxon>
        <taxon>Pseudomonadati</taxon>
        <taxon>Planctomycetota</taxon>
        <taxon>Planctomycetia</taxon>
        <taxon>Pirellulales</taxon>
        <taxon>Lacipirellulaceae</taxon>
        <taxon>Aeoliella</taxon>
    </lineage>
</organism>
<dbReference type="SUPFAM" id="SSF49313">
    <property type="entry name" value="Cadherin-like"/>
    <property type="match status" value="1"/>
</dbReference>
<dbReference type="Gene3D" id="2.60.40.10">
    <property type="entry name" value="Immunoglobulins"/>
    <property type="match status" value="1"/>
</dbReference>
<dbReference type="SUPFAM" id="SSF51445">
    <property type="entry name" value="(Trans)glycosidases"/>
    <property type="match status" value="1"/>
</dbReference>
<dbReference type="InterPro" id="IPR013320">
    <property type="entry name" value="ConA-like_dom_sf"/>
</dbReference>
<dbReference type="Pfam" id="PF05345">
    <property type="entry name" value="He_PIG"/>
    <property type="match status" value="1"/>
</dbReference>
<dbReference type="Gene3D" id="2.60.120.200">
    <property type="match status" value="2"/>
</dbReference>
<name>A0A518AJ57_9BACT</name>
<dbReference type="GO" id="GO:0071966">
    <property type="term" value="P:fungal-type cell wall polysaccharide metabolic process"/>
    <property type="evidence" value="ECO:0007669"/>
    <property type="project" value="TreeGrafter"/>
</dbReference>
<dbReference type="KEGG" id="amuc:Pan181_09450"/>
<dbReference type="InterPro" id="IPR024655">
    <property type="entry name" value="Asl1_glyco_hydro_catalytic"/>
</dbReference>
<dbReference type="Gene3D" id="1.10.1330.10">
    <property type="entry name" value="Dockerin domain"/>
    <property type="match status" value="1"/>
</dbReference>
<dbReference type="Gene3D" id="3.20.20.80">
    <property type="entry name" value="Glycosidases"/>
    <property type="match status" value="1"/>
</dbReference>
<dbReference type="GO" id="GO:0000272">
    <property type="term" value="P:polysaccharide catabolic process"/>
    <property type="evidence" value="ECO:0007669"/>
    <property type="project" value="InterPro"/>
</dbReference>
<dbReference type="InterPro" id="IPR018247">
    <property type="entry name" value="EF_Hand_1_Ca_BS"/>
</dbReference>
<dbReference type="PROSITE" id="PS00018">
    <property type="entry name" value="EF_HAND_1"/>
    <property type="match status" value="1"/>
</dbReference>